<dbReference type="SMART" id="SM00220">
    <property type="entry name" value="S_TKc"/>
    <property type="match status" value="1"/>
</dbReference>
<dbReference type="CDD" id="cd14062">
    <property type="entry name" value="STKc_Raf"/>
    <property type="match status" value="1"/>
</dbReference>
<evidence type="ECO:0000256" key="2">
    <source>
        <dbReference type="ARBA" id="ARBA00012513"/>
    </source>
</evidence>
<dbReference type="PROSITE" id="PS00479">
    <property type="entry name" value="ZF_DAG_PE_1"/>
    <property type="match status" value="1"/>
</dbReference>
<feature type="domain" description="Protein kinase" evidence="12">
    <location>
        <begin position="496"/>
        <end position="756"/>
    </location>
</feature>
<evidence type="ECO:0000256" key="9">
    <source>
        <dbReference type="ARBA" id="ARBA00022840"/>
    </source>
</evidence>
<name>A0A913ZSM8_PATMI</name>
<dbReference type="Gene3D" id="3.30.60.20">
    <property type="match status" value="1"/>
</dbReference>
<dbReference type="PROSITE" id="PS00108">
    <property type="entry name" value="PROTEIN_KINASE_ST"/>
    <property type="match status" value="1"/>
</dbReference>
<dbReference type="InterPro" id="IPR046349">
    <property type="entry name" value="C1-like_sf"/>
</dbReference>
<dbReference type="GO" id="GO:0004709">
    <property type="term" value="F:MAP kinase kinase kinase activity"/>
    <property type="evidence" value="ECO:0007669"/>
    <property type="project" value="TreeGrafter"/>
</dbReference>
<dbReference type="SMART" id="SM00455">
    <property type="entry name" value="RBD"/>
    <property type="match status" value="1"/>
</dbReference>
<evidence type="ECO:0000259" key="14">
    <source>
        <dbReference type="PROSITE" id="PS50898"/>
    </source>
</evidence>
<keyword evidence="9 10" id="KW-0067">ATP-binding</keyword>
<dbReference type="SMART" id="SM00109">
    <property type="entry name" value="C1"/>
    <property type="match status" value="1"/>
</dbReference>
<dbReference type="GO" id="GO:0005829">
    <property type="term" value="C:cytosol"/>
    <property type="evidence" value="ECO:0007669"/>
    <property type="project" value="TreeGrafter"/>
</dbReference>
<dbReference type="Pfam" id="PF00130">
    <property type="entry name" value="C1_1"/>
    <property type="match status" value="1"/>
</dbReference>
<dbReference type="GeneID" id="119726692"/>
<dbReference type="PANTHER" id="PTHR44329:SF262">
    <property type="entry name" value="RAF HOMOLOG SERINE_THREONINE-PROTEIN KINASE RAF"/>
    <property type="match status" value="1"/>
</dbReference>
<dbReference type="InterPro" id="IPR002219">
    <property type="entry name" value="PKC_DAG/PE"/>
</dbReference>
<evidence type="ECO:0000259" key="12">
    <source>
        <dbReference type="PROSITE" id="PS50011"/>
    </source>
</evidence>
<keyword evidence="4" id="KW-0808">Transferase</keyword>
<dbReference type="OrthoDB" id="774951at2759"/>
<dbReference type="InterPro" id="IPR017441">
    <property type="entry name" value="Protein_kinase_ATP_BS"/>
</dbReference>
<keyword evidence="6 10" id="KW-0547">Nucleotide-binding</keyword>
<feature type="compositionally biased region" description="Acidic residues" evidence="11">
    <location>
        <begin position="319"/>
        <end position="328"/>
    </location>
</feature>
<dbReference type="CDD" id="cd20811">
    <property type="entry name" value="C1_Raf"/>
    <property type="match status" value="1"/>
</dbReference>
<dbReference type="InterPro" id="IPR008271">
    <property type="entry name" value="Ser/Thr_kinase_AS"/>
</dbReference>
<dbReference type="InterPro" id="IPR003116">
    <property type="entry name" value="RBD_dom"/>
</dbReference>
<dbReference type="PANTHER" id="PTHR44329">
    <property type="entry name" value="SERINE/THREONINE-PROTEIN KINASE TNNI3K-RELATED"/>
    <property type="match status" value="1"/>
</dbReference>
<evidence type="ECO:0000256" key="4">
    <source>
        <dbReference type="ARBA" id="ARBA00022679"/>
    </source>
</evidence>
<evidence type="ECO:0000313" key="15">
    <source>
        <dbReference type="EnsemblMetazoa" id="XP_038054414.1"/>
    </source>
</evidence>
<organism evidence="15 16">
    <name type="scientific">Patiria miniata</name>
    <name type="common">Bat star</name>
    <name type="synonym">Asterina miniata</name>
    <dbReference type="NCBI Taxonomy" id="46514"/>
    <lineage>
        <taxon>Eukaryota</taxon>
        <taxon>Metazoa</taxon>
        <taxon>Echinodermata</taxon>
        <taxon>Eleutherozoa</taxon>
        <taxon>Asterozoa</taxon>
        <taxon>Asteroidea</taxon>
        <taxon>Valvatacea</taxon>
        <taxon>Valvatida</taxon>
        <taxon>Asterinidae</taxon>
        <taxon>Patiria</taxon>
    </lineage>
</organism>
<evidence type="ECO:0000256" key="5">
    <source>
        <dbReference type="ARBA" id="ARBA00022723"/>
    </source>
</evidence>
<evidence type="ECO:0000256" key="3">
    <source>
        <dbReference type="ARBA" id="ARBA00022527"/>
    </source>
</evidence>
<dbReference type="EnsemblMetazoa" id="XM_038198486.1">
    <property type="protein sequence ID" value="XP_038054414.1"/>
    <property type="gene ID" value="LOC119726692"/>
</dbReference>
<dbReference type="SUPFAM" id="SSF54236">
    <property type="entry name" value="Ubiquitin-like"/>
    <property type="match status" value="1"/>
</dbReference>
<dbReference type="FunFam" id="1.10.510.10:FF:000036">
    <property type="entry name" value="RAF proto-oncogene serine/threonine-protein kinase"/>
    <property type="match status" value="1"/>
</dbReference>
<comment type="similarity">
    <text evidence="1">Belongs to the protein kinase superfamily. TKL Ser/Thr protein kinase family. RAF subfamily.</text>
</comment>
<dbReference type="AlphaFoldDB" id="A0A913ZSM8"/>
<keyword evidence="8" id="KW-0862">Zinc</keyword>
<dbReference type="InterPro" id="IPR000719">
    <property type="entry name" value="Prot_kinase_dom"/>
</dbReference>
<feature type="region of interest" description="Disordered" evidence="11">
    <location>
        <begin position="437"/>
        <end position="493"/>
    </location>
</feature>
<dbReference type="CDD" id="cd01816">
    <property type="entry name" value="RBD_RAF"/>
    <property type="match status" value="1"/>
</dbReference>
<accession>A0A913ZSM8</accession>
<dbReference type="RefSeq" id="XP_038054414.1">
    <property type="nucleotide sequence ID" value="XM_038198486.1"/>
</dbReference>
<feature type="region of interest" description="Disordered" evidence="11">
    <location>
        <begin position="105"/>
        <end position="129"/>
    </location>
</feature>
<evidence type="ECO:0000256" key="1">
    <source>
        <dbReference type="ARBA" id="ARBA00010507"/>
    </source>
</evidence>
<dbReference type="GO" id="GO:0005524">
    <property type="term" value="F:ATP binding"/>
    <property type="evidence" value="ECO:0007669"/>
    <property type="project" value="UniProtKB-UniRule"/>
</dbReference>
<feature type="region of interest" description="Disordered" evidence="11">
    <location>
        <begin position="319"/>
        <end position="350"/>
    </location>
</feature>
<dbReference type="OMA" id="PYSHINS"/>
<feature type="domain" description="Phorbol-ester/DAG-type" evidence="13">
    <location>
        <begin position="256"/>
        <end position="302"/>
    </location>
</feature>
<evidence type="ECO:0000256" key="10">
    <source>
        <dbReference type="PROSITE-ProRule" id="PRU10141"/>
    </source>
</evidence>
<sequence>MKTVIFRQMKTSKMALDGQHEGFPSPDSLTIDNGHDGLETLVPGYSMEELNHVQHFIELTKKNIQELLAKFPSGPNPPSIFVEEYEELTEKLNELQVRKQELQDCMSNGRQSPSPVPSPYTPEPGPHYPHSLKTLTATDGPFAHGPYRPLEGAVRTHVGDDAYVAKEIPTSPPVSKYVRASLPNKQRTSVLCKPGTTLRDALAKAMKVRELTVEMCNVYKRQPRHPVAWDTDMMYLAGEEVCVEVSEQYPTARSISHNFVRKTFFTLMFCDNCHKLLFHGFRCQTCGYKFHQRCASKVPTLCVAENLYKMLLMKNVDEDEDPYGEEPESPSTPITTDPPKATLPRERSTSAPNVSFNAVNAISNEAFSDSKFVFKQNPADLGARHTHAVSPAVSVARPRQISFTPTILSAGRDTVFDYSPTSALPAMASLASSLPNSVVHSPNKIVSNNQASPTHRDRWKNRGPPSSTSSAEDTKIRKPRQRRDSNDDWEIPTDEILMGPRIGSGSFGTVFKGHWHGPVAVKRLNVTDPTASQLQAFKNEVAVLRKTRHANILLFMGCTSKPQLSIVTQWCEGSSLYKHLHVQETKFEMYNLINIARQTAQGMDYLHAKNIIHRDMKSNNIFLHDDLTVKIGDFGLATVKSRWSGSQLCEQPTGSILWMAPEVIRMRDPNPYSFQSDVYAFGVVLFELVSGQLPYSNINNKDQIIWMVGRGYLSPEPSKARNDTPKALKRLIVDCCKMNRDERPLFPQILASLEGLARLLPKVHRSHSEPSMNRARFQTDDFMYCPSPKTPINSQFGAFPFFTGTGGL</sequence>
<dbReference type="GO" id="GO:0005739">
    <property type="term" value="C:mitochondrion"/>
    <property type="evidence" value="ECO:0007669"/>
    <property type="project" value="TreeGrafter"/>
</dbReference>
<dbReference type="Gene3D" id="1.10.510.10">
    <property type="entry name" value="Transferase(Phosphotransferase) domain 1"/>
    <property type="match status" value="1"/>
</dbReference>
<keyword evidence="16" id="KW-1185">Reference proteome</keyword>
<feature type="compositionally biased region" description="Polar residues" evidence="11">
    <location>
        <begin position="438"/>
        <end position="453"/>
    </location>
</feature>
<dbReference type="Gene3D" id="3.10.20.90">
    <property type="entry name" value="Phosphatidylinositol 3-kinase Catalytic Subunit, Chain A, domain 1"/>
    <property type="match status" value="1"/>
</dbReference>
<dbReference type="InterPro" id="IPR001245">
    <property type="entry name" value="Ser-Thr/Tyr_kinase_cat_dom"/>
</dbReference>
<keyword evidence="5" id="KW-0479">Metal-binding</keyword>
<evidence type="ECO:0000256" key="7">
    <source>
        <dbReference type="ARBA" id="ARBA00022777"/>
    </source>
</evidence>
<protein>
    <recommendedName>
        <fullName evidence="2">non-specific serine/threonine protein kinase</fullName>
        <ecNumber evidence="2">2.7.11.1</ecNumber>
    </recommendedName>
</protein>
<reference evidence="15" key="1">
    <citation type="submission" date="2022-11" db="UniProtKB">
        <authorList>
            <consortium name="EnsemblMetazoa"/>
        </authorList>
    </citation>
    <scope>IDENTIFICATION</scope>
</reference>
<dbReference type="Gene3D" id="3.30.200.20">
    <property type="entry name" value="Phosphorylase Kinase, domain 1"/>
    <property type="match status" value="1"/>
</dbReference>
<keyword evidence="3" id="KW-0723">Serine/threonine-protein kinase</keyword>
<dbReference type="InterPro" id="IPR011009">
    <property type="entry name" value="Kinase-like_dom_sf"/>
</dbReference>
<dbReference type="InterPro" id="IPR051681">
    <property type="entry name" value="Ser/Thr_Kinases-Pseudokinases"/>
</dbReference>
<evidence type="ECO:0000259" key="13">
    <source>
        <dbReference type="PROSITE" id="PS50081"/>
    </source>
</evidence>
<dbReference type="SUPFAM" id="SSF56112">
    <property type="entry name" value="Protein kinase-like (PK-like)"/>
    <property type="match status" value="1"/>
</dbReference>
<dbReference type="SUPFAM" id="SSF57889">
    <property type="entry name" value="Cysteine-rich domain"/>
    <property type="match status" value="1"/>
</dbReference>
<dbReference type="FunFam" id="3.30.200.20:FF:000024">
    <property type="entry name" value="B-Raf proto-oncogene serine/threonine-protein kinase"/>
    <property type="match status" value="1"/>
</dbReference>
<proteinExistence type="inferred from homology"/>
<evidence type="ECO:0000256" key="8">
    <source>
        <dbReference type="ARBA" id="ARBA00022833"/>
    </source>
</evidence>
<evidence type="ECO:0000313" key="16">
    <source>
        <dbReference type="Proteomes" id="UP000887568"/>
    </source>
</evidence>
<dbReference type="PROSITE" id="PS00107">
    <property type="entry name" value="PROTEIN_KINASE_ATP"/>
    <property type="match status" value="1"/>
</dbReference>
<feature type="compositionally biased region" description="Pro residues" evidence="11">
    <location>
        <begin position="114"/>
        <end position="127"/>
    </location>
</feature>
<feature type="binding site" evidence="10">
    <location>
        <position position="522"/>
    </location>
    <ligand>
        <name>ATP</name>
        <dbReference type="ChEBI" id="CHEBI:30616"/>
    </ligand>
</feature>
<dbReference type="PROSITE" id="PS50081">
    <property type="entry name" value="ZF_DAG_PE_2"/>
    <property type="match status" value="1"/>
</dbReference>
<dbReference type="EC" id="2.7.11.1" evidence="2"/>
<keyword evidence="7" id="KW-0418">Kinase</keyword>
<dbReference type="FunFam" id="3.30.60.20:FF:000004">
    <property type="entry name" value="B-Raf proto-oncogene serine/threonine-protein kinase"/>
    <property type="match status" value="1"/>
</dbReference>
<dbReference type="InterPro" id="IPR029071">
    <property type="entry name" value="Ubiquitin-like_domsf"/>
</dbReference>
<dbReference type="Pfam" id="PF02196">
    <property type="entry name" value="RBD"/>
    <property type="match status" value="1"/>
</dbReference>
<dbReference type="Proteomes" id="UP000887568">
    <property type="component" value="Unplaced"/>
</dbReference>
<dbReference type="GO" id="GO:0046872">
    <property type="term" value="F:metal ion binding"/>
    <property type="evidence" value="ECO:0007669"/>
    <property type="project" value="UniProtKB-KW"/>
</dbReference>
<feature type="domain" description="RBD" evidence="14">
    <location>
        <begin position="176"/>
        <end position="246"/>
    </location>
</feature>
<evidence type="ECO:0000256" key="6">
    <source>
        <dbReference type="ARBA" id="ARBA00022741"/>
    </source>
</evidence>
<feature type="compositionally biased region" description="Basic and acidic residues" evidence="11">
    <location>
        <begin position="472"/>
        <end position="486"/>
    </location>
</feature>
<dbReference type="Pfam" id="PF07714">
    <property type="entry name" value="PK_Tyr_Ser-Thr"/>
    <property type="match status" value="1"/>
</dbReference>
<dbReference type="PROSITE" id="PS50011">
    <property type="entry name" value="PROTEIN_KINASE_DOM"/>
    <property type="match status" value="1"/>
</dbReference>
<evidence type="ECO:0000256" key="11">
    <source>
        <dbReference type="SAM" id="MobiDB-lite"/>
    </source>
</evidence>
<dbReference type="PROSITE" id="PS50898">
    <property type="entry name" value="RBD"/>
    <property type="match status" value="1"/>
</dbReference>